<dbReference type="PANTHER" id="PTHR43046:SF2">
    <property type="entry name" value="8-OXO-DGTP DIPHOSPHATASE-RELATED"/>
    <property type="match status" value="1"/>
</dbReference>
<dbReference type="EMBL" id="JBHUEM010000007">
    <property type="protein sequence ID" value="MFD1736360.1"/>
    <property type="molecule type" value="Genomic_DNA"/>
</dbReference>
<comment type="cofactor">
    <cofactor evidence="1">
        <name>Mg(2+)</name>
        <dbReference type="ChEBI" id="CHEBI:18420"/>
    </cofactor>
</comment>
<dbReference type="CDD" id="cd02883">
    <property type="entry name" value="NUDIX_Hydrolase"/>
    <property type="match status" value="1"/>
</dbReference>
<gene>
    <name evidence="4" type="ORF">ACFSCX_07260</name>
</gene>
<evidence type="ECO:0000259" key="3">
    <source>
        <dbReference type="PROSITE" id="PS51462"/>
    </source>
</evidence>
<evidence type="ECO:0000313" key="5">
    <source>
        <dbReference type="Proteomes" id="UP001597214"/>
    </source>
</evidence>
<dbReference type="InterPro" id="IPR020084">
    <property type="entry name" value="NUDIX_hydrolase_CS"/>
</dbReference>
<dbReference type="GO" id="GO:0016787">
    <property type="term" value="F:hydrolase activity"/>
    <property type="evidence" value="ECO:0007669"/>
    <property type="project" value="UniProtKB-KW"/>
</dbReference>
<evidence type="ECO:0000256" key="2">
    <source>
        <dbReference type="ARBA" id="ARBA00022801"/>
    </source>
</evidence>
<organism evidence="4 5">
    <name type="scientific">Bacillus salitolerans</name>
    <dbReference type="NCBI Taxonomy" id="1437434"/>
    <lineage>
        <taxon>Bacteria</taxon>
        <taxon>Bacillati</taxon>
        <taxon>Bacillota</taxon>
        <taxon>Bacilli</taxon>
        <taxon>Bacillales</taxon>
        <taxon>Bacillaceae</taxon>
        <taxon>Bacillus</taxon>
    </lineage>
</organism>
<dbReference type="SUPFAM" id="SSF55811">
    <property type="entry name" value="Nudix"/>
    <property type="match status" value="1"/>
</dbReference>
<evidence type="ECO:0000256" key="1">
    <source>
        <dbReference type="ARBA" id="ARBA00001946"/>
    </source>
</evidence>
<feature type="domain" description="Nudix hydrolase" evidence="3">
    <location>
        <begin position="2"/>
        <end position="124"/>
    </location>
</feature>
<sequence length="161" mass="18919">MAKTQGCFTIVFNKEEKLLLVKRKDYPIWDLPGGWLEEDELLENCAVRETEEETGYIPILNQKVGEYFQPQYDDLQHLFVGEVKSGSPIKNGIETDKVQWFYPDRLPYLMVPNRKKQIKNYLKDRNKLIKSSIFVSPIRIFFLKGFLTLLKKIQCGIGERK</sequence>
<name>A0ABW4LQH5_9BACI</name>
<dbReference type="PROSITE" id="PS00893">
    <property type="entry name" value="NUDIX_BOX"/>
    <property type="match status" value="1"/>
</dbReference>
<dbReference type="Gene3D" id="3.90.79.10">
    <property type="entry name" value="Nucleoside Triphosphate Pyrophosphohydrolase"/>
    <property type="match status" value="1"/>
</dbReference>
<dbReference type="Proteomes" id="UP001597214">
    <property type="component" value="Unassembled WGS sequence"/>
</dbReference>
<dbReference type="RefSeq" id="WP_377927509.1">
    <property type="nucleotide sequence ID" value="NZ_JBHUEM010000007.1"/>
</dbReference>
<reference evidence="5" key="1">
    <citation type="journal article" date="2019" name="Int. J. Syst. Evol. Microbiol.">
        <title>The Global Catalogue of Microorganisms (GCM) 10K type strain sequencing project: providing services to taxonomists for standard genome sequencing and annotation.</title>
        <authorList>
            <consortium name="The Broad Institute Genomics Platform"/>
            <consortium name="The Broad Institute Genome Sequencing Center for Infectious Disease"/>
            <person name="Wu L."/>
            <person name="Ma J."/>
        </authorList>
    </citation>
    <scope>NUCLEOTIDE SEQUENCE [LARGE SCALE GENOMIC DNA]</scope>
    <source>
        <strain evidence="5">CCUG 49339</strain>
    </source>
</reference>
<dbReference type="InterPro" id="IPR015797">
    <property type="entry name" value="NUDIX_hydrolase-like_dom_sf"/>
</dbReference>
<proteinExistence type="predicted"/>
<dbReference type="InterPro" id="IPR000086">
    <property type="entry name" value="NUDIX_hydrolase_dom"/>
</dbReference>
<dbReference type="PROSITE" id="PS51462">
    <property type="entry name" value="NUDIX"/>
    <property type="match status" value="1"/>
</dbReference>
<protein>
    <submittedName>
        <fullName evidence="4">NUDIX hydrolase</fullName>
    </submittedName>
</protein>
<comment type="caution">
    <text evidence="4">The sequence shown here is derived from an EMBL/GenBank/DDBJ whole genome shotgun (WGS) entry which is preliminary data.</text>
</comment>
<keyword evidence="2 4" id="KW-0378">Hydrolase</keyword>
<accession>A0ABW4LQH5</accession>
<evidence type="ECO:0000313" key="4">
    <source>
        <dbReference type="EMBL" id="MFD1736360.1"/>
    </source>
</evidence>
<dbReference type="Pfam" id="PF00293">
    <property type="entry name" value="NUDIX"/>
    <property type="match status" value="1"/>
</dbReference>
<dbReference type="PANTHER" id="PTHR43046">
    <property type="entry name" value="GDP-MANNOSE MANNOSYL HYDROLASE"/>
    <property type="match status" value="1"/>
</dbReference>
<keyword evidence="5" id="KW-1185">Reference proteome</keyword>